<dbReference type="SUPFAM" id="SSF46785">
    <property type="entry name" value="Winged helix' DNA-binding domain"/>
    <property type="match status" value="1"/>
</dbReference>
<dbReference type="PANTHER" id="PTHR30419">
    <property type="entry name" value="HTH-TYPE TRANSCRIPTIONAL REGULATOR YBHD"/>
    <property type="match status" value="1"/>
</dbReference>
<proteinExistence type="inferred from homology"/>
<sequence length="318" mass="35121">MNLLAAMRYLVALDEHRHFGRAAQSCHITQPALSNAMRALEKEFGVTIVQRDRSFAGLTHEGMAVLAAARRMLRDTDVLRSELRSTEDTPQGRLRMAATPTAMPLLSRFAVLLRQRHPGIQPVVLSMSSQELERGLEDLSLDLALGYSERMQAQRAPLRSWPQCTERYYLLRRVAAPADGPAPERMRIGAPVPWSEAGRMPLCLLTPDMFNRAIVDDALREAGVEPQPAIETNSVLTLVQSVVYGEVCSILPGAMVAASRQERTLEALPLLSPEVGTPIGFMTQRRPRPSRALEAAITLLEQPEWRAQVAESSGVLKG</sequence>
<evidence type="ECO:0000256" key="2">
    <source>
        <dbReference type="ARBA" id="ARBA00023015"/>
    </source>
</evidence>
<feature type="domain" description="HTH lysR-type" evidence="5">
    <location>
        <begin position="1"/>
        <end position="59"/>
    </location>
</feature>
<reference evidence="7" key="1">
    <citation type="submission" date="2016-10" db="EMBL/GenBank/DDBJ databases">
        <authorList>
            <person name="Varghese N."/>
            <person name="Submissions S."/>
        </authorList>
    </citation>
    <scope>NUCLEOTIDE SEQUENCE [LARGE SCALE GENOMIC DNA]</scope>
    <source>
        <strain evidence="7">DSM 27981</strain>
    </source>
</reference>
<dbReference type="Gene3D" id="3.40.190.290">
    <property type="match status" value="1"/>
</dbReference>
<dbReference type="PRINTS" id="PR00039">
    <property type="entry name" value="HTHLYSR"/>
</dbReference>
<dbReference type="RefSeq" id="WP_092938388.1">
    <property type="nucleotide sequence ID" value="NZ_FONX01000003.1"/>
</dbReference>
<dbReference type="CDD" id="cd05466">
    <property type="entry name" value="PBP2_LTTR_substrate"/>
    <property type="match status" value="1"/>
</dbReference>
<organism evidence="6 7">
    <name type="scientific">Paracidovorax wautersii</name>
    <dbReference type="NCBI Taxonomy" id="1177982"/>
    <lineage>
        <taxon>Bacteria</taxon>
        <taxon>Pseudomonadati</taxon>
        <taxon>Pseudomonadota</taxon>
        <taxon>Betaproteobacteria</taxon>
        <taxon>Burkholderiales</taxon>
        <taxon>Comamonadaceae</taxon>
        <taxon>Paracidovorax</taxon>
    </lineage>
</organism>
<dbReference type="OrthoDB" id="9775392at2"/>
<evidence type="ECO:0000256" key="3">
    <source>
        <dbReference type="ARBA" id="ARBA00023125"/>
    </source>
</evidence>
<dbReference type="Pfam" id="PF00126">
    <property type="entry name" value="HTH_1"/>
    <property type="match status" value="1"/>
</dbReference>
<evidence type="ECO:0000313" key="7">
    <source>
        <dbReference type="Proteomes" id="UP000199119"/>
    </source>
</evidence>
<comment type="similarity">
    <text evidence="1">Belongs to the LysR transcriptional regulatory family.</text>
</comment>
<dbReference type="SUPFAM" id="SSF53850">
    <property type="entry name" value="Periplasmic binding protein-like II"/>
    <property type="match status" value="1"/>
</dbReference>
<dbReference type="PROSITE" id="PS50931">
    <property type="entry name" value="HTH_LYSR"/>
    <property type="match status" value="1"/>
</dbReference>
<dbReference type="GO" id="GO:0005829">
    <property type="term" value="C:cytosol"/>
    <property type="evidence" value="ECO:0007669"/>
    <property type="project" value="TreeGrafter"/>
</dbReference>
<dbReference type="STRING" id="1177982.SAMN04489711_103121"/>
<dbReference type="InterPro" id="IPR036388">
    <property type="entry name" value="WH-like_DNA-bd_sf"/>
</dbReference>
<dbReference type="FunFam" id="1.10.10.10:FF:000001">
    <property type="entry name" value="LysR family transcriptional regulator"/>
    <property type="match status" value="1"/>
</dbReference>
<evidence type="ECO:0000259" key="5">
    <source>
        <dbReference type="PROSITE" id="PS50931"/>
    </source>
</evidence>
<dbReference type="InterPro" id="IPR036390">
    <property type="entry name" value="WH_DNA-bd_sf"/>
</dbReference>
<keyword evidence="4" id="KW-0804">Transcription</keyword>
<keyword evidence="7" id="KW-1185">Reference proteome</keyword>
<keyword evidence="2" id="KW-0805">Transcription regulation</keyword>
<dbReference type="Gene3D" id="1.10.10.10">
    <property type="entry name" value="Winged helix-like DNA-binding domain superfamily/Winged helix DNA-binding domain"/>
    <property type="match status" value="1"/>
</dbReference>
<dbReference type="GO" id="GO:0003700">
    <property type="term" value="F:DNA-binding transcription factor activity"/>
    <property type="evidence" value="ECO:0007669"/>
    <property type="project" value="InterPro"/>
</dbReference>
<name>A0A1I2BPH4_9BURK</name>
<dbReference type="PANTHER" id="PTHR30419:SF31">
    <property type="entry name" value="BLR3139 PROTEIN"/>
    <property type="match status" value="1"/>
</dbReference>
<evidence type="ECO:0000313" key="6">
    <source>
        <dbReference type="EMBL" id="SFE58005.1"/>
    </source>
</evidence>
<evidence type="ECO:0000256" key="4">
    <source>
        <dbReference type="ARBA" id="ARBA00023163"/>
    </source>
</evidence>
<dbReference type="InterPro" id="IPR005119">
    <property type="entry name" value="LysR_subst-bd"/>
</dbReference>
<gene>
    <name evidence="6" type="ORF">SAMN04489711_103121</name>
</gene>
<dbReference type="Proteomes" id="UP000199119">
    <property type="component" value="Unassembled WGS sequence"/>
</dbReference>
<dbReference type="Pfam" id="PF03466">
    <property type="entry name" value="LysR_substrate"/>
    <property type="match status" value="1"/>
</dbReference>
<evidence type="ECO:0000256" key="1">
    <source>
        <dbReference type="ARBA" id="ARBA00009437"/>
    </source>
</evidence>
<accession>A0A1I2BPH4</accession>
<dbReference type="InterPro" id="IPR050950">
    <property type="entry name" value="HTH-type_LysR_regulators"/>
</dbReference>
<dbReference type="AlphaFoldDB" id="A0A1I2BPH4"/>
<keyword evidence="3 6" id="KW-0238">DNA-binding</keyword>
<dbReference type="InterPro" id="IPR000847">
    <property type="entry name" value="LysR_HTH_N"/>
</dbReference>
<protein>
    <submittedName>
        <fullName evidence="6">DNA-binding transcriptional regulator, LysR family</fullName>
    </submittedName>
</protein>
<dbReference type="GO" id="GO:0003677">
    <property type="term" value="F:DNA binding"/>
    <property type="evidence" value="ECO:0007669"/>
    <property type="project" value="UniProtKB-KW"/>
</dbReference>
<dbReference type="EMBL" id="FONX01000003">
    <property type="protein sequence ID" value="SFE58005.1"/>
    <property type="molecule type" value="Genomic_DNA"/>
</dbReference>